<gene>
    <name evidence="2" type="ORF">CP980_21215</name>
</gene>
<keyword evidence="3" id="KW-1185">Reference proteome</keyword>
<dbReference type="KEGG" id="svn:CP980_21215"/>
<dbReference type="GO" id="GO:0003677">
    <property type="term" value="F:DNA binding"/>
    <property type="evidence" value="ECO:0007669"/>
    <property type="project" value="InterPro"/>
</dbReference>
<organism evidence="2 3">
    <name type="scientific">Streptomyces vinaceus</name>
    <dbReference type="NCBI Taxonomy" id="1960"/>
    <lineage>
        <taxon>Bacteria</taxon>
        <taxon>Bacillati</taxon>
        <taxon>Actinomycetota</taxon>
        <taxon>Actinomycetes</taxon>
        <taxon>Kitasatosporales</taxon>
        <taxon>Streptomycetaceae</taxon>
        <taxon>Streptomyces</taxon>
    </lineage>
</organism>
<dbReference type="Proteomes" id="UP000325563">
    <property type="component" value="Chromosome"/>
</dbReference>
<dbReference type="SUPFAM" id="SSF47413">
    <property type="entry name" value="lambda repressor-like DNA-binding domains"/>
    <property type="match status" value="1"/>
</dbReference>
<proteinExistence type="predicted"/>
<feature type="region of interest" description="Disordered" evidence="1">
    <location>
        <begin position="114"/>
        <end position="157"/>
    </location>
</feature>
<dbReference type="InterPro" id="IPR010982">
    <property type="entry name" value="Lambda_DNA-bd_dom_sf"/>
</dbReference>
<accession>A0A5J6J9R0</accession>
<evidence type="ECO:0000313" key="3">
    <source>
        <dbReference type="Proteomes" id="UP000325563"/>
    </source>
</evidence>
<dbReference type="RefSeq" id="WP_132754934.1">
    <property type="nucleotide sequence ID" value="NZ_CP023692.1"/>
</dbReference>
<evidence type="ECO:0000313" key="2">
    <source>
        <dbReference type="EMBL" id="QEV47265.1"/>
    </source>
</evidence>
<evidence type="ECO:0000256" key="1">
    <source>
        <dbReference type="SAM" id="MobiDB-lite"/>
    </source>
</evidence>
<reference evidence="2 3" key="1">
    <citation type="submission" date="2017-09" db="EMBL/GenBank/DDBJ databases">
        <authorList>
            <person name="Lee N."/>
            <person name="Cho B.-K."/>
        </authorList>
    </citation>
    <scope>NUCLEOTIDE SEQUENCE [LARGE SCALE GENOMIC DNA]</scope>
    <source>
        <strain evidence="2 3">ATCC 27476</strain>
    </source>
</reference>
<dbReference type="GeneID" id="95613063"/>
<dbReference type="EMBL" id="CP023692">
    <property type="protein sequence ID" value="QEV47265.1"/>
    <property type="molecule type" value="Genomic_DNA"/>
</dbReference>
<protein>
    <submittedName>
        <fullName evidence="2">Uncharacterized protein</fullName>
    </submittedName>
</protein>
<dbReference type="AlphaFoldDB" id="A0A5J6J9R0"/>
<feature type="compositionally biased region" description="Polar residues" evidence="1">
    <location>
        <begin position="115"/>
        <end position="128"/>
    </location>
</feature>
<sequence length="255" mass="27142">MAVAGQVGSAYWPGCSPAREKYVARFRSLISAMSMRKQGARAKYLGIPLSTLSNYWTGRRVPSAVTLGAIYDAVRRTAAAVPDQLEHLERLRKSAARRNTRPVSPWESSDICAAQQMSATPSTPSAQPASGECSRSGADPAQRPARDRRSSENGKAVETVRALCAAQSAGDRRGVIGIAWSANKALTHEELSLAAADLYTSGHSALGEALLLGGRERGHEETMRLAITLIRADLPIQAELVLRAALPRGGGGQPE</sequence>
<name>A0A5J6J9R0_STRVI</name>